<keyword evidence="3" id="KW-1185">Reference proteome</keyword>
<feature type="compositionally biased region" description="Polar residues" evidence="1">
    <location>
        <begin position="137"/>
        <end position="148"/>
    </location>
</feature>
<feature type="region of interest" description="Disordered" evidence="1">
    <location>
        <begin position="137"/>
        <end position="156"/>
    </location>
</feature>
<reference evidence="2 3" key="2">
    <citation type="submission" date="2020-03" db="EMBL/GenBank/DDBJ databases">
        <authorList>
            <person name="Ichikawa N."/>
            <person name="Kimura A."/>
            <person name="Kitahashi Y."/>
            <person name="Uohara A."/>
        </authorList>
    </citation>
    <scope>NUCLEOTIDE SEQUENCE [LARGE SCALE GENOMIC DNA]</scope>
    <source>
        <strain evidence="2 3">NBRC 108639</strain>
    </source>
</reference>
<accession>A0A6V8KNS4</accession>
<dbReference type="EMBL" id="BLPF01000003">
    <property type="protein sequence ID" value="GFJ83829.1"/>
    <property type="molecule type" value="Genomic_DNA"/>
</dbReference>
<proteinExistence type="predicted"/>
<dbReference type="RefSeq" id="WP_173066738.1">
    <property type="nucleotide sequence ID" value="NZ_BAABGO010000033.1"/>
</dbReference>
<evidence type="ECO:0000313" key="3">
    <source>
        <dbReference type="Proteomes" id="UP000482800"/>
    </source>
</evidence>
<name>A0A6V8KNS4_9ACTN</name>
<evidence type="ECO:0000256" key="1">
    <source>
        <dbReference type="SAM" id="MobiDB-lite"/>
    </source>
</evidence>
<organism evidence="2 3">
    <name type="scientific">Phytohabitans houttuyneae</name>
    <dbReference type="NCBI Taxonomy" id="1076126"/>
    <lineage>
        <taxon>Bacteria</taxon>
        <taxon>Bacillati</taxon>
        <taxon>Actinomycetota</taxon>
        <taxon>Actinomycetes</taxon>
        <taxon>Micromonosporales</taxon>
        <taxon>Micromonosporaceae</taxon>
    </lineage>
</organism>
<reference evidence="2 3" key="1">
    <citation type="submission" date="2020-03" db="EMBL/GenBank/DDBJ databases">
        <title>Whole genome shotgun sequence of Phytohabitans houttuyneae NBRC 108639.</title>
        <authorList>
            <person name="Komaki H."/>
            <person name="Tamura T."/>
        </authorList>
    </citation>
    <scope>NUCLEOTIDE SEQUENCE [LARGE SCALE GENOMIC DNA]</scope>
    <source>
        <strain evidence="2 3">NBRC 108639</strain>
    </source>
</reference>
<sequence>MSDYRAMPVLELSIDLGVRPSMVELAKQTQAIVQLWEFSRSVVMSMPVFPEQWHEPTARRLTAVPHPRWVQYGDDDWPGPEVLCIRQMSIASPWEVFLTVAAERAAPLMYGGAVLVGLERIIRLVMDWQVHRQQLQQARNSAAPSGQLVSEPGDRRQEPDLAQILSAFVARHNAQEGAPAEQIDVALSAIDVLKAHPIQRVRLQQPED</sequence>
<protein>
    <submittedName>
        <fullName evidence="2">Uncharacterized protein</fullName>
    </submittedName>
</protein>
<gene>
    <name evidence="2" type="ORF">Phou_080090</name>
</gene>
<comment type="caution">
    <text evidence="2">The sequence shown here is derived from an EMBL/GenBank/DDBJ whole genome shotgun (WGS) entry which is preliminary data.</text>
</comment>
<evidence type="ECO:0000313" key="2">
    <source>
        <dbReference type="EMBL" id="GFJ83829.1"/>
    </source>
</evidence>
<dbReference type="Proteomes" id="UP000482800">
    <property type="component" value="Unassembled WGS sequence"/>
</dbReference>
<dbReference type="AlphaFoldDB" id="A0A6V8KNS4"/>